<dbReference type="Proteomes" id="UP001157006">
    <property type="component" value="Chromosome 2"/>
</dbReference>
<keyword evidence="3" id="KW-1185">Reference proteome</keyword>
<proteinExistence type="predicted"/>
<accession>A0AAV0ZLX0</accession>
<feature type="compositionally biased region" description="Basic and acidic residues" evidence="1">
    <location>
        <begin position="1"/>
        <end position="12"/>
    </location>
</feature>
<name>A0AAV0ZLX0_VICFA</name>
<feature type="region of interest" description="Disordered" evidence="1">
    <location>
        <begin position="1"/>
        <end position="22"/>
    </location>
</feature>
<dbReference type="AlphaFoldDB" id="A0AAV0ZLX0"/>
<dbReference type="EMBL" id="OX451737">
    <property type="protein sequence ID" value="CAI8598789.1"/>
    <property type="molecule type" value="Genomic_DNA"/>
</dbReference>
<protein>
    <submittedName>
        <fullName evidence="2">Uncharacterized protein</fullName>
    </submittedName>
</protein>
<organism evidence="2 3">
    <name type="scientific">Vicia faba</name>
    <name type="common">Broad bean</name>
    <name type="synonym">Faba vulgaris</name>
    <dbReference type="NCBI Taxonomy" id="3906"/>
    <lineage>
        <taxon>Eukaryota</taxon>
        <taxon>Viridiplantae</taxon>
        <taxon>Streptophyta</taxon>
        <taxon>Embryophyta</taxon>
        <taxon>Tracheophyta</taxon>
        <taxon>Spermatophyta</taxon>
        <taxon>Magnoliopsida</taxon>
        <taxon>eudicotyledons</taxon>
        <taxon>Gunneridae</taxon>
        <taxon>Pentapetalae</taxon>
        <taxon>rosids</taxon>
        <taxon>fabids</taxon>
        <taxon>Fabales</taxon>
        <taxon>Fabaceae</taxon>
        <taxon>Papilionoideae</taxon>
        <taxon>50 kb inversion clade</taxon>
        <taxon>NPAAA clade</taxon>
        <taxon>Hologalegina</taxon>
        <taxon>IRL clade</taxon>
        <taxon>Fabeae</taxon>
        <taxon>Vicia</taxon>
    </lineage>
</organism>
<evidence type="ECO:0000313" key="3">
    <source>
        <dbReference type="Proteomes" id="UP001157006"/>
    </source>
</evidence>
<gene>
    <name evidence="2" type="ORF">VFH_II144640</name>
</gene>
<reference evidence="2 3" key="1">
    <citation type="submission" date="2023-01" db="EMBL/GenBank/DDBJ databases">
        <authorList>
            <person name="Kreplak J."/>
        </authorList>
    </citation>
    <scope>NUCLEOTIDE SEQUENCE [LARGE SCALE GENOMIC DNA]</scope>
</reference>
<evidence type="ECO:0000256" key="1">
    <source>
        <dbReference type="SAM" id="MobiDB-lite"/>
    </source>
</evidence>
<evidence type="ECO:0000313" key="2">
    <source>
        <dbReference type="EMBL" id="CAI8598789.1"/>
    </source>
</evidence>
<sequence>MLYEIHDGKEVRNSATSAGEGTYPIEDTERWEDKTTDYWFRTPSHIPMSKNCPSFSLHGIYQIRTSSTPFYVMHHVREHISTSSYLRISKFVLTARNRQICFMPFPSSESADADCLALLLPTFVCVRDGLALDVAWLEVPAAAFVNGTSKNGIYRIPFVS</sequence>